<dbReference type="EMBL" id="KY033529">
    <property type="protein sequence ID" value="ART65434.1"/>
    <property type="molecule type" value="Genomic_DNA"/>
</dbReference>
<dbReference type="GO" id="GO:0017148">
    <property type="term" value="P:negative regulation of translation"/>
    <property type="evidence" value="ECO:0007669"/>
    <property type="project" value="TreeGrafter"/>
</dbReference>
<reference evidence="5" key="1">
    <citation type="journal article" date="2017" name="Sci. Rep.">
        <title>Origin and evolutionary history of freshwater Rhodophyta: further insights based on phylogenomic evidence.</title>
        <authorList>
            <person name="Nan F."/>
            <person name="Feng J."/>
            <person name="Lv J."/>
            <person name="Liu Q."/>
            <person name="Fang K."/>
            <person name="Gong C."/>
            <person name="Xie S."/>
        </authorList>
    </citation>
    <scope>NUCLEOTIDE SEQUENCE</scope>
</reference>
<keyword evidence="2 4" id="KW-0689">Ribosomal protein</keyword>
<dbReference type="GO" id="GO:0022625">
    <property type="term" value="C:cytosolic large ribosomal subunit"/>
    <property type="evidence" value="ECO:0007669"/>
    <property type="project" value="TreeGrafter"/>
</dbReference>
<dbReference type="RefSeq" id="YP_009390068.1">
    <property type="nucleotide sequence ID" value="NC_035231.1"/>
</dbReference>
<sequence>MNKTYIPNLNLKKQWYLIDAEGKNLGRLATQIATILRGKHSFFYTPYFDCGDNIIIINSQKINISGKKKNQKIYYRHSGRPGSLKLETFEQLQNRLPGKVIIKAVKNMLPKGPLGRKLLKKLKVYSNHLHPHTAQNPHQINV</sequence>
<proteinExistence type="inferred from homology"/>
<dbReference type="InterPro" id="IPR005822">
    <property type="entry name" value="Ribosomal_uL13"/>
</dbReference>
<comment type="subcellular location">
    <subcellularLocation>
        <location evidence="4">Plastid</location>
        <location evidence="4">Chloroplast</location>
    </subcellularLocation>
</comment>
<dbReference type="NCBIfam" id="TIGR01066">
    <property type="entry name" value="rplM_bact"/>
    <property type="match status" value="1"/>
</dbReference>
<evidence type="ECO:0000256" key="1">
    <source>
        <dbReference type="ARBA" id="ARBA00006227"/>
    </source>
</evidence>
<gene>
    <name evidence="4 5" type="primary">rpl13</name>
</gene>
<dbReference type="GO" id="GO:0009507">
    <property type="term" value="C:chloroplast"/>
    <property type="evidence" value="ECO:0007669"/>
    <property type="project" value="UniProtKB-SubCell"/>
</dbReference>
<dbReference type="HAMAP" id="MF_01366">
    <property type="entry name" value="Ribosomal_uL13"/>
    <property type="match status" value="1"/>
</dbReference>
<dbReference type="PANTHER" id="PTHR11545">
    <property type="entry name" value="RIBOSOMAL PROTEIN L13"/>
    <property type="match status" value="1"/>
</dbReference>
<dbReference type="Gene3D" id="3.90.1180.10">
    <property type="entry name" value="Ribosomal protein L13"/>
    <property type="match status" value="1"/>
</dbReference>
<dbReference type="AlphaFoldDB" id="A0A3G1I914"/>
<evidence type="ECO:0000256" key="3">
    <source>
        <dbReference type="ARBA" id="ARBA00023274"/>
    </source>
</evidence>
<dbReference type="PANTHER" id="PTHR11545:SF2">
    <property type="entry name" value="LARGE RIBOSOMAL SUBUNIT PROTEIN UL13M"/>
    <property type="match status" value="1"/>
</dbReference>
<dbReference type="SUPFAM" id="SSF52161">
    <property type="entry name" value="Ribosomal protein L13"/>
    <property type="match status" value="1"/>
</dbReference>
<dbReference type="PIRSF" id="PIRSF002181">
    <property type="entry name" value="Ribosomal_L13"/>
    <property type="match status" value="1"/>
</dbReference>
<name>A0A3G1I914_9FLOR</name>
<dbReference type="GO" id="GO:0006412">
    <property type="term" value="P:translation"/>
    <property type="evidence" value="ECO:0007669"/>
    <property type="project" value="UniProtKB-UniRule"/>
</dbReference>
<keyword evidence="5" id="KW-0934">Plastid</keyword>
<dbReference type="CDD" id="cd00392">
    <property type="entry name" value="Ribosomal_L13"/>
    <property type="match status" value="1"/>
</dbReference>
<evidence type="ECO:0000256" key="4">
    <source>
        <dbReference type="HAMAP-Rule" id="MF_01366"/>
    </source>
</evidence>
<keyword evidence="3 4" id="KW-0687">Ribonucleoprotein</keyword>
<comment type="subunit">
    <text evidence="4">Part of the 50S ribosomal subunit.</text>
</comment>
<evidence type="ECO:0000256" key="2">
    <source>
        <dbReference type="ARBA" id="ARBA00022980"/>
    </source>
</evidence>
<keyword evidence="5" id="KW-0150">Chloroplast</keyword>
<geneLocation type="chloroplast" evidence="5"/>
<protein>
    <recommendedName>
        <fullName evidence="4">Large ribosomal subunit protein uL13c</fullName>
    </recommendedName>
</protein>
<dbReference type="GO" id="GO:0003729">
    <property type="term" value="F:mRNA binding"/>
    <property type="evidence" value="ECO:0007669"/>
    <property type="project" value="TreeGrafter"/>
</dbReference>
<dbReference type="Pfam" id="PF00572">
    <property type="entry name" value="Ribosomal_L13"/>
    <property type="match status" value="1"/>
</dbReference>
<evidence type="ECO:0000313" key="5">
    <source>
        <dbReference type="EMBL" id="ART65434.1"/>
    </source>
</evidence>
<comment type="similarity">
    <text evidence="1 4">Belongs to the universal ribosomal protein uL13 family.</text>
</comment>
<dbReference type="GO" id="GO:0003735">
    <property type="term" value="F:structural constituent of ribosome"/>
    <property type="evidence" value="ECO:0007669"/>
    <property type="project" value="InterPro"/>
</dbReference>
<dbReference type="GeneID" id="33350745"/>
<organism evidence="5">
    <name type="scientific">Sheathia arcuata</name>
    <dbReference type="NCBI Taxonomy" id="340433"/>
    <lineage>
        <taxon>Eukaryota</taxon>
        <taxon>Rhodophyta</taxon>
        <taxon>Florideophyceae</taxon>
        <taxon>Nemaliophycidae</taxon>
        <taxon>Batrachospermales</taxon>
        <taxon>Batrachospermaceae</taxon>
        <taxon>Sheathia</taxon>
    </lineage>
</organism>
<dbReference type="InterPro" id="IPR005823">
    <property type="entry name" value="Ribosomal_uL13_bac-type"/>
</dbReference>
<accession>A0A3G1I914</accession>
<dbReference type="InterPro" id="IPR036899">
    <property type="entry name" value="Ribosomal_uL13_sf"/>
</dbReference>